<gene>
    <name evidence="1" type="ORF">CLORY_38020</name>
</gene>
<comment type="caution">
    <text evidence="1">The sequence shown here is derived from an EMBL/GenBank/DDBJ whole genome shotgun (WGS) entry which is preliminary data.</text>
</comment>
<sequence length="80" mass="9414">MMNYMRPDADMLDMYCPRMDKCIPQELTIRDVRLATAYVPFQKLCNTFSPIEALKLGTIFPELYSPYNKKAKNYKPEGKR</sequence>
<dbReference type="InterPro" id="IPR020256">
    <property type="entry name" value="Spore_coat_CotJA"/>
</dbReference>
<dbReference type="STRING" id="1450648.CLORY_38020"/>
<organism evidence="1 2">
    <name type="scientific">Clostridium oryzae</name>
    <dbReference type="NCBI Taxonomy" id="1450648"/>
    <lineage>
        <taxon>Bacteria</taxon>
        <taxon>Bacillati</taxon>
        <taxon>Bacillota</taxon>
        <taxon>Clostridia</taxon>
        <taxon>Eubacteriales</taxon>
        <taxon>Clostridiaceae</taxon>
        <taxon>Clostridium</taxon>
    </lineage>
</organism>
<reference evidence="1 2" key="1">
    <citation type="submission" date="2017-03" db="EMBL/GenBank/DDBJ databases">
        <title>Genome sequence of Clostridium oryzae DSM 28571.</title>
        <authorList>
            <person name="Poehlein A."/>
            <person name="Daniel R."/>
        </authorList>
    </citation>
    <scope>NUCLEOTIDE SEQUENCE [LARGE SCALE GENOMIC DNA]</scope>
    <source>
        <strain evidence="1 2">DSM 28571</strain>
    </source>
</reference>
<protein>
    <submittedName>
        <fullName evidence="1">Spore coat associated protein CotJA</fullName>
    </submittedName>
</protein>
<evidence type="ECO:0000313" key="1">
    <source>
        <dbReference type="EMBL" id="OPJ58060.1"/>
    </source>
</evidence>
<accession>A0A1V4IDU9</accession>
<name>A0A1V4IDU9_9CLOT</name>
<evidence type="ECO:0000313" key="2">
    <source>
        <dbReference type="Proteomes" id="UP000190080"/>
    </source>
</evidence>
<proteinExistence type="predicted"/>
<dbReference type="OrthoDB" id="9800571at2"/>
<dbReference type="Pfam" id="PF11007">
    <property type="entry name" value="CotJA"/>
    <property type="match status" value="1"/>
</dbReference>
<dbReference type="EMBL" id="MZGV01000065">
    <property type="protein sequence ID" value="OPJ58060.1"/>
    <property type="molecule type" value="Genomic_DNA"/>
</dbReference>
<dbReference type="Proteomes" id="UP000190080">
    <property type="component" value="Unassembled WGS sequence"/>
</dbReference>
<dbReference type="AlphaFoldDB" id="A0A1V4IDU9"/>
<keyword evidence="2" id="KW-1185">Reference proteome</keyword>
<dbReference type="RefSeq" id="WP_139376098.1">
    <property type="nucleotide sequence ID" value="NZ_MZGV01000065.1"/>
</dbReference>